<evidence type="ECO:0000256" key="8">
    <source>
        <dbReference type="PIRSR" id="PIRSR001434-2"/>
    </source>
</evidence>
<dbReference type="GO" id="GO:0030170">
    <property type="term" value="F:pyridoxal phosphate binding"/>
    <property type="evidence" value="ECO:0007669"/>
    <property type="project" value="InterPro"/>
</dbReference>
<accession>A0A545TQF7</accession>
<evidence type="ECO:0000256" key="5">
    <source>
        <dbReference type="ARBA" id="ARBA00046315"/>
    </source>
</evidence>
<dbReference type="Pfam" id="PF01053">
    <property type="entry name" value="Cys_Met_Meta_PP"/>
    <property type="match status" value="1"/>
</dbReference>
<dbReference type="RefSeq" id="WP_142897575.1">
    <property type="nucleotide sequence ID" value="NZ_ML660056.1"/>
</dbReference>
<protein>
    <submittedName>
        <fullName evidence="11">Cystathionine beta-lyase</fullName>
        <ecNumber evidence="11">4.4.1.8</ecNumber>
    </submittedName>
</protein>
<evidence type="ECO:0000256" key="4">
    <source>
        <dbReference type="ARBA" id="ARBA00023239"/>
    </source>
</evidence>
<name>A0A545TQF7_9PROT</name>
<comment type="catalytic activity">
    <reaction evidence="7">
        <text>an S-substituted L-cysteine + H2O = a thiol + pyruvate + NH4(+)</text>
        <dbReference type="Rhea" id="RHEA:18121"/>
        <dbReference type="ChEBI" id="CHEBI:15361"/>
        <dbReference type="ChEBI" id="CHEBI:15377"/>
        <dbReference type="ChEBI" id="CHEBI:28938"/>
        <dbReference type="ChEBI" id="CHEBI:29256"/>
        <dbReference type="ChEBI" id="CHEBI:58717"/>
        <dbReference type="EC" id="4.4.1.13"/>
    </reaction>
</comment>
<evidence type="ECO:0000256" key="1">
    <source>
        <dbReference type="ARBA" id="ARBA00001933"/>
    </source>
</evidence>
<evidence type="ECO:0000256" key="7">
    <source>
        <dbReference type="ARBA" id="ARBA00047625"/>
    </source>
</evidence>
<dbReference type="PANTHER" id="PTHR43500">
    <property type="entry name" value="CYSTATHIONINE BETA-LYASE-RELATED"/>
    <property type="match status" value="1"/>
</dbReference>
<feature type="region of interest" description="Disordered" evidence="10">
    <location>
        <begin position="1"/>
        <end position="26"/>
    </location>
</feature>
<keyword evidence="3 8" id="KW-0663">Pyridoxal phosphate</keyword>
<dbReference type="SUPFAM" id="SSF53383">
    <property type="entry name" value="PLP-dependent transferases"/>
    <property type="match status" value="1"/>
</dbReference>
<evidence type="ECO:0000313" key="12">
    <source>
        <dbReference type="Proteomes" id="UP000315252"/>
    </source>
</evidence>
<dbReference type="EMBL" id="VHSH01000005">
    <property type="protein sequence ID" value="TQV79351.1"/>
    <property type="molecule type" value="Genomic_DNA"/>
</dbReference>
<dbReference type="PANTHER" id="PTHR43500:SF1">
    <property type="entry name" value="CYSTATHIONINE BETA-LYASE-RELATED"/>
    <property type="match status" value="1"/>
</dbReference>
<dbReference type="GO" id="GO:0019450">
    <property type="term" value="P:L-cysteine catabolic process to pyruvate"/>
    <property type="evidence" value="ECO:0007669"/>
    <property type="project" value="TreeGrafter"/>
</dbReference>
<proteinExistence type="inferred from homology"/>
<evidence type="ECO:0000256" key="10">
    <source>
        <dbReference type="SAM" id="MobiDB-lite"/>
    </source>
</evidence>
<evidence type="ECO:0000256" key="2">
    <source>
        <dbReference type="ARBA" id="ARBA00009077"/>
    </source>
</evidence>
<comment type="similarity">
    <text evidence="2 9">Belongs to the trans-sulfuration enzymes family.</text>
</comment>
<dbReference type="AlphaFoldDB" id="A0A545TQF7"/>
<comment type="caution">
    <text evidence="11">The sequence shown here is derived from an EMBL/GenBank/DDBJ whole genome shotgun (WGS) entry which is preliminary data.</text>
</comment>
<dbReference type="GO" id="GO:0019346">
    <property type="term" value="P:transsulfuration"/>
    <property type="evidence" value="ECO:0007669"/>
    <property type="project" value="InterPro"/>
</dbReference>
<dbReference type="InterPro" id="IPR015421">
    <property type="entry name" value="PyrdxlP-dep_Trfase_major"/>
</dbReference>
<dbReference type="GO" id="GO:0047804">
    <property type="term" value="F:cysteine-S-conjugate beta-lyase activity"/>
    <property type="evidence" value="ECO:0007669"/>
    <property type="project" value="UniProtKB-EC"/>
</dbReference>
<dbReference type="FunFam" id="3.40.640.10:FF:000046">
    <property type="entry name" value="Cystathionine gamma-lyase"/>
    <property type="match status" value="1"/>
</dbReference>
<comment type="cofactor">
    <cofactor evidence="1 9">
        <name>pyridoxal 5'-phosphate</name>
        <dbReference type="ChEBI" id="CHEBI:597326"/>
    </cofactor>
</comment>
<dbReference type="InterPro" id="IPR015422">
    <property type="entry name" value="PyrdxlP-dep_Trfase_small"/>
</dbReference>
<dbReference type="InterPro" id="IPR000277">
    <property type="entry name" value="Cys/Met-Metab_PyrdxlP-dep_enz"/>
</dbReference>
<gene>
    <name evidence="11" type="primary">metC</name>
    <name evidence="11" type="ORF">FKG95_17045</name>
</gene>
<evidence type="ECO:0000256" key="9">
    <source>
        <dbReference type="RuleBase" id="RU362118"/>
    </source>
</evidence>
<evidence type="ECO:0000313" key="11">
    <source>
        <dbReference type="EMBL" id="TQV79351.1"/>
    </source>
</evidence>
<reference evidence="11 12" key="1">
    <citation type="submission" date="2019-06" db="EMBL/GenBank/DDBJ databases">
        <title>Whole genome sequence for Rhodospirillaceae sp. R148.</title>
        <authorList>
            <person name="Wang G."/>
        </authorList>
    </citation>
    <scope>NUCLEOTIDE SEQUENCE [LARGE SCALE GENOMIC DNA]</scope>
    <source>
        <strain evidence="11 12">R148</strain>
    </source>
</reference>
<dbReference type="EC" id="4.4.1.8" evidence="11"/>
<sequence length="398" mass="42978">MSPSHRKPNTLLTHLGREPKKQHGAVNPPVYHASTILFEDVESLRAAKEIRMRPDAVTYGRMGTPTTMALQDSVAALEGGYAGIAVSSGLAAVTASIMSFVQAGDHVLMTDSVYGPARAFCDSTLAKFGVETTYYDPLIGSDIASLIRENTKIVFTESPGSQTFEVQDIPAIAEAAHAAGAAVLMDNTWGTPLYCKSFELGVDVSIHAGTKYIVGHSDAMLGIIVTSQAFYEKVRRGVMSLGHSAAPDDVFLGLRGFRTLSVRLEQHHKNGVALATWLQQRPEVARVMHPALPDDPGHELWKRDFSGACGLFGLVLHPVAQSAVDQMLNHLELYGMGYSWGGFESLIVPTDPRSIRTATDWNAQGPSLRIHAGLEDIDDLIADLEAGFERLNRAVAAE</sequence>
<dbReference type="Proteomes" id="UP000315252">
    <property type="component" value="Unassembled WGS sequence"/>
</dbReference>
<dbReference type="PROSITE" id="PS00868">
    <property type="entry name" value="CYS_MET_METAB_PP"/>
    <property type="match status" value="1"/>
</dbReference>
<keyword evidence="12" id="KW-1185">Reference proteome</keyword>
<comment type="catalytic activity">
    <reaction evidence="6">
        <text>L,L-cystathionine + H2O = L-homocysteine + pyruvate + NH4(+)</text>
        <dbReference type="Rhea" id="RHEA:13965"/>
        <dbReference type="ChEBI" id="CHEBI:15361"/>
        <dbReference type="ChEBI" id="CHEBI:15377"/>
        <dbReference type="ChEBI" id="CHEBI:28938"/>
        <dbReference type="ChEBI" id="CHEBI:58161"/>
        <dbReference type="ChEBI" id="CHEBI:58199"/>
    </reaction>
</comment>
<organism evidence="11 12">
    <name type="scientific">Denitrobaculum tricleocarpae</name>
    <dbReference type="NCBI Taxonomy" id="2591009"/>
    <lineage>
        <taxon>Bacteria</taxon>
        <taxon>Pseudomonadati</taxon>
        <taxon>Pseudomonadota</taxon>
        <taxon>Alphaproteobacteria</taxon>
        <taxon>Rhodospirillales</taxon>
        <taxon>Rhodospirillaceae</taxon>
        <taxon>Denitrobaculum</taxon>
    </lineage>
</organism>
<evidence type="ECO:0000256" key="3">
    <source>
        <dbReference type="ARBA" id="ARBA00022898"/>
    </source>
</evidence>
<dbReference type="PIRSF" id="PIRSF001434">
    <property type="entry name" value="CGS"/>
    <property type="match status" value="1"/>
</dbReference>
<comment type="pathway">
    <text evidence="5">Amino-acid biosynthesis; L-methionine biosynthesis via de novo pathway; L-homocysteine from L-cystathionine: step 1/1.</text>
</comment>
<dbReference type="Gene3D" id="3.90.1150.10">
    <property type="entry name" value="Aspartate Aminotransferase, domain 1"/>
    <property type="match status" value="1"/>
</dbReference>
<dbReference type="InterPro" id="IPR054542">
    <property type="entry name" value="Cys_met_metab_PP"/>
</dbReference>
<dbReference type="InterPro" id="IPR015424">
    <property type="entry name" value="PyrdxlP-dep_Trfase"/>
</dbReference>
<dbReference type="NCBIfam" id="TIGR01324">
    <property type="entry name" value="cysta_beta_ly_B"/>
    <property type="match status" value="1"/>
</dbReference>
<evidence type="ECO:0000256" key="6">
    <source>
        <dbReference type="ARBA" id="ARBA00047517"/>
    </source>
</evidence>
<feature type="modified residue" description="N6-(pyridoxal phosphate)lysine" evidence="8">
    <location>
        <position position="211"/>
    </location>
</feature>
<keyword evidence="4 11" id="KW-0456">Lyase</keyword>
<dbReference type="OrthoDB" id="9790858at2"/>
<dbReference type="InterPro" id="IPR006233">
    <property type="entry name" value="Cys_b_lyase_bac"/>
</dbReference>
<dbReference type="Gene3D" id="3.40.640.10">
    <property type="entry name" value="Type I PLP-dependent aspartate aminotransferase-like (Major domain)"/>
    <property type="match status" value="1"/>
</dbReference>